<feature type="compositionally biased region" description="Basic and acidic residues" evidence="1">
    <location>
        <begin position="404"/>
        <end position="419"/>
    </location>
</feature>
<feature type="compositionally biased region" description="Basic and acidic residues" evidence="1">
    <location>
        <begin position="646"/>
        <end position="655"/>
    </location>
</feature>
<accession>A0A6G1IAI9</accession>
<feature type="compositionally biased region" description="Basic residues" evidence="1">
    <location>
        <begin position="534"/>
        <end position="544"/>
    </location>
</feature>
<feature type="compositionally biased region" description="Low complexity" evidence="1">
    <location>
        <begin position="95"/>
        <end position="110"/>
    </location>
</feature>
<feature type="compositionally biased region" description="Polar residues" evidence="1">
    <location>
        <begin position="280"/>
        <end position="289"/>
    </location>
</feature>
<gene>
    <name evidence="2" type="ORF">EJ06DRAFT_525826</name>
</gene>
<proteinExistence type="predicted"/>
<protein>
    <submittedName>
        <fullName evidence="2">Uncharacterized protein</fullName>
    </submittedName>
</protein>
<name>A0A6G1IAI9_9PEZI</name>
<feature type="compositionally biased region" description="Basic and acidic residues" evidence="1">
    <location>
        <begin position="377"/>
        <end position="396"/>
    </location>
</feature>
<dbReference type="AlphaFoldDB" id="A0A6G1IAI9"/>
<evidence type="ECO:0000313" key="3">
    <source>
        <dbReference type="Proteomes" id="UP000799640"/>
    </source>
</evidence>
<feature type="compositionally biased region" description="Basic and acidic residues" evidence="1">
    <location>
        <begin position="629"/>
        <end position="639"/>
    </location>
</feature>
<feature type="compositionally biased region" description="Polar residues" evidence="1">
    <location>
        <begin position="182"/>
        <end position="214"/>
    </location>
</feature>
<evidence type="ECO:0000256" key="1">
    <source>
        <dbReference type="SAM" id="MobiDB-lite"/>
    </source>
</evidence>
<feature type="compositionally biased region" description="Basic and acidic residues" evidence="1">
    <location>
        <begin position="346"/>
        <end position="355"/>
    </location>
</feature>
<feature type="region of interest" description="Disordered" evidence="1">
    <location>
        <begin position="78"/>
        <end position="614"/>
    </location>
</feature>
<keyword evidence="3" id="KW-1185">Reference proteome</keyword>
<sequence length="824" mass="91885">MGNEVSIIARQRRRQRTAVSYRAQAREVLVLGRNGVGAVMREELEDLAMAVEEEEDGFVQDLEIMNIPPSAGASFNQYSPLPYSAPAGGSGRYGSGRNQQQQSGPPRGSGVLPDGRTWSYAQPPPTPQTRWNNTLRRWEMIGPDGIGVPMPSAGSSTALHDGEQRNRQQQQRQGPRHDSGQHRQSSGSHPASRSYGNNQQPNPGASVQTSTETYQGRAARSGANTSSARKGKSGGSGGGEKSSGSGSKGQAASGGGSKWNKQMDNQLLRMKRRPGATWDNIAQNLNISPQEAERRFLQLTGSDSAEHENATSTDTNDGAHNDAGSVEAEPETPEKGGKASTPSKAKSPEGPEDGKAPTSKTPEQAPAAAPPPPPDPEIERDVRATARLRARAERESAQAILRDLQVERQRVRRQLREEFPETCSDPDTETDEEVSKRRDERQEKKRRAAAEEKAKRDEEKKRRAEENKQRQEELKKKLEEEEKALKEKEEKLKQEEKELRDKKKQLAQEKKKAKKAKQSPFDDELDEDDEGERKPKRKTAKKRRYVPDNQVYDPCVQNSTDSEEEAAPLKNKRKAKQSNKSCKDSSSDDVDEASPNSDSDEEYQKFSTGTCKHSRKFCSKCRNYRTTAEEAKAVADARKNAKASKKYVEKHDGKSKSKHHRHHAVEKEEYEESEDYEDEPVESDDSTSVAVMNSRVRHHHTLSGPGRNRASLLKSSFTQDWVQANRRAASGKTEPKPLRQKKPFEERPPRHSSAEHQRKRKNSVIDVNLSDLDDAEIVTLKDIIRSKPGSLTRIAFDFARVAKKAVTIDDIAELTRAMELEESS</sequence>
<feature type="compositionally biased region" description="Polar residues" evidence="1">
    <location>
        <begin position="713"/>
        <end position="722"/>
    </location>
</feature>
<dbReference type="EMBL" id="ML996687">
    <property type="protein sequence ID" value="KAF2405300.1"/>
    <property type="molecule type" value="Genomic_DNA"/>
</dbReference>
<reference evidence="2" key="1">
    <citation type="journal article" date="2020" name="Stud. Mycol.">
        <title>101 Dothideomycetes genomes: a test case for predicting lifestyles and emergence of pathogens.</title>
        <authorList>
            <person name="Haridas S."/>
            <person name="Albert R."/>
            <person name="Binder M."/>
            <person name="Bloem J."/>
            <person name="Labutti K."/>
            <person name="Salamov A."/>
            <person name="Andreopoulos B."/>
            <person name="Baker S."/>
            <person name="Barry K."/>
            <person name="Bills G."/>
            <person name="Bluhm B."/>
            <person name="Cannon C."/>
            <person name="Castanera R."/>
            <person name="Culley D."/>
            <person name="Daum C."/>
            <person name="Ezra D."/>
            <person name="Gonzalez J."/>
            <person name="Henrissat B."/>
            <person name="Kuo A."/>
            <person name="Liang C."/>
            <person name="Lipzen A."/>
            <person name="Lutzoni F."/>
            <person name="Magnuson J."/>
            <person name="Mondo S."/>
            <person name="Nolan M."/>
            <person name="Ohm R."/>
            <person name="Pangilinan J."/>
            <person name="Park H.-J."/>
            <person name="Ramirez L."/>
            <person name="Alfaro M."/>
            <person name="Sun H."/>
            <person name="Tritt A."/>
            <person name="Yoshinaga Y."/>
            <person name="Zwiers L.-H."/>
            <person name="Turgeon B."/>
            <person name="Goodwin S."/>
            <person name="Spatafora J."/>
            <person name="Crous P."/>
            <person name="Grigoriev I."/>
        </authorList>
    </citation>
    <scope>NUCLEOTIDE SEQUENCE</scope>
    <source>
        <strain evidence="2">CBS 262.69</strain>
    </source>
</reference>
<organism evidence="2 3">
    <name type="scientific">Trichodelitschia bisporula</name>
    <dbReference type="NCBI Taxonomy" id="703511"/>
    <lineage>
        <taxon>Eukaryota</taxon>
        <taxon>Fungi</taxon>
        <taxon>Dikarya</taxon>
        <taxon>Ascomycota</taxon>
        <taxon>Pezizomycotina</taxon>
        <taxon>Dothideomycetes</taxon>
        <taxon>Dothideomycetes incertae sedis</taxon>
        <taxon>Phaeotrichales</taxon>
        <taxon>Phaeotrichaceae</taxon>
        <taxon>Trichodelitschia</taxon>
    </lineage>
</organism>
<feature type="region of interest" description="Disordered" evidence="1">
    <location>
        <begin position="629"/>
        <end position="762"/>
    </location>
</feature>
<feature type="compositionally biased region" description="Acidic residues" evidence="1">
    <location>
        <begin position="668"/>
        <end position="685"/>
    </location>
</feature>
<feature type="compositionally biased region" description="Acidic residues" evidence="1">
    <location>
        <begin position="521"/>
        <end position="530"/>
    </location>
</feature>
<feature type="compositionally biased region" description="Low complexity" evidence="1">
    <location>
        <begin position="242"/>
        <end position="251"/>
    </location>
</feature>
<feature type="compositionally biased region" description="Basic and acidic residues" evidence="1">
    <location>
        <begin position="733"/>
        <end position="756"/>
    </location>
</feature>
<dbReference type="Proteomes" id="UP000799640">
    <property type="component" value="Unassembled WGS sequence"/>
</dbReference>
<evidence type="ECO:0000313" key="2">
    <source>
        <dbReference type="EMBL" id="KAF2405300.1"/>
    </source>
</evidence>
<feature type="compositionally biased region" description="Basic and acidic residues" evidence="1">
    <location>
        <begin position="433"/>
        <end position="510"/>
    </location>
</feature>